<dbReference type="SMART" id="SM00317">
    <property type="entry name" value="SET"/>
    <property type="match status" value="1"/>
</dbReference>
<evidence type="ECO:0000256" key="4">
    <source>
        <dbReference type="ARBA" id="ARBA00022707"/>
    </source>
</evidence>
<evidence type="ECO:0000313" key="9">
    <source>
        <dbReference type="EMBL" id="VDD83698.1"/>
    </source>
</evidence>
<dbReference type="InterPro" id="IPR031632">
    <property type="entry name" value="SVIP"/>
</dbReference>
<dbReference type="InterPro" id="IPR046341">
    <property type="entry name" value="SET_dom_sf"/>
</dbReference>
<evidence type="ECO:0000256" key="7">
    <source>
        <dbReference type="SAM" id="MobiDB-lite"/>
    </source>
</evidence>
<protein>
    <recommendedName>
        <fullName evidence="8">SET domain-containing protein</fullName>
    </recommendedName>
</protein>
<gene>
    <name evidence="9" type="ORF">MCOS_LOCUS9701</name>
</gene>
<dbReference type="Proteomes" id="UP000267029">
    <property type="component" value="Unassembled WGS sequence"/>
</dbReference>
<dbReference type="PANTHER" id="PTHR46402">
    <property type="entry name" value="SET AND MYND DOMAIN-CONTAINING PROTEIN 5"/>
    <property type="match status" value="1"/>
</dbReference>
<dbReference type="PROSITE" id="PS50280">
    <property type="entry name" value="SET"/>
    <property type="match status" value="1"/>
</dbReference>
<evidence type="ECO:0000256" key="6">
    <source>
        <dbReference type="ARBA" id="ARBA00023288"/>
    </source>
</evidence>
<dbReference type="InterPro" id="IPR001214">
    <property type="entry name" value="SET_dom"/>
</dbReference>
<keyword evidence="10" id="KW-1185">Reference proteome</keyword>
<evidence type="ECO:0000256" key="1">
    <source>
        <dbReference type="ARBA" id="ARBA00022603"/>
    </source>
</evidence>
<evidence type="ECO:0000313" key="10">
    <source>
        <dbReference type="Proteomes" id="UP000267029"/>
    </source>
</evidence>
<evidence type="ECO:0000256" key="2">
    <source>
        <dbReference type="ARBA" id="ARBA00022679"/>
    </source>
</evidence>
<keyword evidence="3" id="KW-0949">S-adenosyl-L-methionine</keyword>
<accession>A0A0R3UPC9</accession>
<dbReference type="OrthoDB" id="438641at2759"/>
<feature type="region of interest" description="Disordered" evidence="7">
    <location>
        <begin position="482"/>
        <end position="501"/>
    </location>
</feature>
<feature type="region of interest" description="Disordered" evidence="7">
    <location>
        <begin position="452"/>
        <end position="476"/>
    </location>
</feature>
<dbReference type="GO" id="GO:0042799">
    <property type="term" value="F:histone H4K20 methyltransferase activity"/>
    <property type="evidence" value="ECO:0007669"/>
    <property type="project" value="TreeGrafter"/>
</dbReference>
<reference evidence="9 10" key="1">
    <citation type="submission" date="2018-10" db="EMBL/GenBank/DDBJ databases">
        <authorList>
            <consortium name="Pathogen Informatics"/>
        </authorList>
    </citation>
    <scope>NUCLEOTIDE SEQUENCE [LARGE SCALE GENOMIC DNA]</scope>
</reference>
<dbReference type="SUPFAM" id="SSF82199">
    <property type="entry name" value="SET domain"/>
    <property type="match status" value="1"/>
</dbReference>
<dbReference type="Pfam" id="PF00856">
    <property type="entry name" value="SET"/>
    <property type="match status" value="1"/>
</dbReference>
<keyword evidence="2" id="KW-0808">Transferase</keyword>
<dbReference type="EMBL" id="UXSR01005806">
    <property type="protein sequence ID" value="VDD83698.1"/>
    <property type="molecule type" value="Genomic_DNA"/>
</dbReference>
<keyword evidence="5" id="KW-0564">Palmitate</keyword>
<dbReference type="Gene3D" id="2.170.270.10">
    <property type="entry name" value="SET domain"/>
    <property type="match status" value="1"/>
</dbReference>
<organism evidence="9 10">
    <name type="scientific">Mesocestoides corti</name>
    <name type="common">Flatworm</name>
    <dbReference type="NCBI Taxonomy" id="53468"/>
    <lineage>
        <taxon>Eukaryota</taxon>
        <taxon>Metazoa</taxon>
        <taxon>Spiralia</taxon>
        <taxon>Lophotrochozoa</taxon>
        <taxon>Platyhelminthes</taxon>
        <taxon>Cestoda</taxon>
        <taxon>Eucestoda</taxon>
        <taxon>Cyclophyllidea</taxon>
        <taxon>Mesocestoididae</taxon>
        <taxon>Mesocestoides</taxon>
    </lineage>
</organism>
<dbReference type="GO" id="GO:0045814">
    <property type="term" value="P:negative regulation of gene expression, epigenetic"/>
    <property type="evidence" value="ECO:0007669"/>
    <property type="project" value="TreeGrafter"/>
</dbReference>
<sequence length="501" mass="55216">MRASASTHFPDNGCTRPDAVQVIDFGTEKGRSLVTTRPIQEGEVLFSERPLICCQFSWNRLDCYKSCDYCLQPLESPQDNARRLLKDPNFSLPAVLGAPDGHFSVQIFSCPSCGVEYCSEACRAASADEYHAFVCCTDKDSAFDRLDQEWRNSHFPPETGTVMLLVRIAAAHFSAHFRQSARARHIVTSLSRFVSSLHVELPCADGDGPSGSTISLTHRLMGPKFSGSLARLHTLFLDVLGEMAHRTGLITSPSEVPSVLHQVGLQSMLSEYGFCSSMCLIGRNGQGIGTSSLGTWGKVAEAVVKARGDPDEEKQFSDFLDLLYEQLDETAGEFLNVEGVGLYELQSQINHSCEPNTCVRFESGNSELSIVAKSAISAPGTEVTICYFDECMLLRGVHSRRKYLREHYVFLCECTRASNFRLMGCCFSEPPPDDDVRQPSAEERRRLQAEAAERRLNQASSRGIANPESVRRRQEKANALDALETSAGGQGNAGLRWTVSP</sequence>
<dbReference type="GO" id="GO:0032259">
    <property type="term" value="P:methylation"/>
    <property type="evidence" value="ECO:0007669"/>
    <property type="project" value="UniProtKB-KW"/>
</dbReference>
<keyword evidence="1" id="KW-0489">Methyltransferase</keyword>
<dbReference type="Pfam" id="PF15811">
    <property type="entry name" value="SVIP"/>
    <property type="match status" value="1"/>
</dbReference>
<dbReference type="STRING" id="53468.A0A0R3UPC9"/>
<keyword evidence="4" id="KW-0519">Myristate</keyword>
<feature type="domain" description="SET" evidence="8">
    <location>
        <begin position="18"/>
        <end position="388"/>
    </location>
</feature>
<evidence type="ECO:0000256" key="5">
    <source>
        <dbReference type="ARBA" id="ARBA00023139"/>
    </source>
</evidence>
<evidence type="ECO:0000259" key="8">
    <source>
        <dbReference type="PROSITE" id="PS50280"/>
    </source>
</evidence>
<dbReference type="PANTHER" id="PTHR46402:SF2">
    <property type="entry name" value="HISTONE-LYSINE N-TRIMETHYLTRANSFERASE SMYD5"/>
    <property type="match status" value="1"/>
</dbReference>
<proteinExistence type="predicted"/>
<keyword evidence="6" id="KW-0449">Lipoprotein</keyword>
<evidence type="ECO:0000256" key="3">
    <source>
        <dbReference type="ARBA" id="ARBA00022691"/>
    </source>
</evidence>
<name>A0A0R3UPC9_MESCO</name>
<dbReference type="AlphaFoldDB" id="A0A0R3UPC9"/>